<organism evidence="1 2">
    <name type="scientific">Pseudophaeobacter arcticus</name>
    <dbReference type="NCBI Taxonomy" id="385492"/>
    <lineage>
        <taxon>Bacteria</taxon>
        <taxon>Pseudomonadati</taxon>
        <taxon>Pseudomonadota</taxon>
        <taxon>Alphaproteobacteria</taxon>
        <taxon>Rhodobacterales</taxon>
        <taxon>Paracoccaceae</taxon>
        <taxon>Pseudophaeobacter</taxon>
    </lineage>
</organism>
<dbReference type="Proteomes" id="UP001441944">
    <property type="component" value="Unassembled WGS sequence"/>
</dbReference>
<sequence>MEKYFFDLPVYRLTKSKYYKWRDETQIRPHEENWLSVRGRPMPQESKNALDQHVYEKYGPWEFNEIIGYIRLYFLGSQIRGDYLSAEKSGIQLVVEGCSLIEL</sequence>
<comment type="caution">
    <text evidence="1">The sequence shown here is derived from an EMBL/GenBank/DDBJ whole genome shotgun (WGS) entry which is preliminary data.</text>
</comment>
<accession>A0ABQ0AQV5</accession>
<name>A0ABQ0AQV5_9RHOB</name>
<keyword evidence="2" id="KW-1185">Reference proteome</keyword>
<evidence type="ECO:0000313" key="1">
    <source>
        <dbReference type="EMBL" id="GAA6198267.1"/>
    </source>
</evidence>
<protein>
    <submittedName>
        <fullName evidence="1">Uncharacterized protein</fullName>
    </submittedName>
</protein>
<dbReference type="EMBL" id="BAABWU010000020">
    <property type="protein sequence ID" value="GAA6198267.1"/>
    <property type="molecule type" value="Genomic_DNA"/>
</dbReference>
<gene>
    <name evidence="1" type="ORF">NBRC116598_37120</name>
</gene>
<reference evidence="1 2" key="1">
    <citation type="submission" date="2024-04" db="EMBL/GenBank/DDBJ databases">
        <title>Draft genome sequence of Pseudophaeobacter arcticus NBRC 116598.</title>
        <authorList>
            <person name="Miyakawa T."/>
            <person name="Kusuya Y."/>
            <person name="Miura T."/>
        </authorList>
    </citation>
    <scope>NUCLEOTIDE SEQUENCE [LARGE SCALE GENOMIC DNA]</scope>
    <source>
        <strain evidence="1 2">SU-CL00105</strain>
    </source>
</reference>
<evidence type="ECO:0000313" key="2">
    <source>
        <dbReference type="Proteomes" id="UP001441944"/>
    </source>
</evidence>
<proteinExistence type="predicted"/>